<dbReference type="PANTHER" id="PTHR30055:SF234">
    <property type="entry name" value="HTH-TYPE TRANSCRIPTIONAL REGULATOR BETI"/>
    <property type="match status" value="1"/>
</dbReference>
<dbReference type="InterPro" id="IPR036271">
    <property type="entry name" value="Tet_transcr_reg_TetR-rel_C_sf"/>
</dbReference>
<dbReference type="PROSITE" id="PS50977">
    <property type="entry name" value="HTH_TETR_2"/>
    <property type="match status" value="1"/>
</dbReference>
<dbReference type="SUPFAM" id="SSF48498">
    <property type="entry name" value="Tetracyclin repressor-like, C-terminal domain"/>
    <property type="match status" value="1"/>
</dbReference>
<dbReference type="PANTHER" id="PTHR30055">
    <property type="entry name" value="HTH-TYPE TRANSCRIPTIONAL REGULATOR RUTR"/>
    <property type="match status" value="1"/>
</dbReference>
<proteinExistence type="predicted"/>
<keyword evidence="8" id="KW-1185">Reference proteome</keyword>
<comment type="caution">
    <text evidence="7">The sequence shown here is derived from an EMBL/GenBank/DDBJ whole genome shotgun (WGS) entry which is preliminary data.</text>
</comment>
<evidence type="ECO:0000256" key="1">
    <source>
        <dbReference type="ARBA" id="ARBA00023015"/>
    </source>
</evidence>
<protein>
    <submittedName>
        <fullName evidence="7">TetR/AcrR family transcriptional regulator</fullName>
    </submittedName>
</protein>
<evidence type="ECO:0000313" key="7">
    <source>
        <dbReference type="EMBL" id="MFC4532848.1"/>
    </source>
</evidence>
<dbReference type="InterPro" id="IPR050109">
    <property type="entry name" value="HTH-type_TetR-like_transc_reg"/>
</dbReference>
<feature type="region of interest" description="Disordered" evidence="5">
    <location>
        <begin position="189"/>
        <end position="212"/>
    </location>
</feature>
<dbReference type="InterPro" id="IPR001647">
    <property type="entry name" value="HTH_TetR"/>
</dbReference>
<keyword evidence="2 4" id="KW-0238">DNA-binding</keyword>
<evidence type="ECO:0000313" key="8">
    <source>
        <dbReference type="Proteomes" id="UP001596004"/>
    </source>
</evidence>
<evidence type="ECO:0000256" key="5">
    <source>
        <dbReference type="SAM" id="MobiDB-lite"/>
    </source>
</evidence>
<gene>
    <name evidence="7" type="ORF">ACFO60_18895</name>
</gene>
<feature type="DNA-binding region" description="H-T-H motif" evidence="4">
    <location>
        <begin position="32"/>
        <end position="51"/>
    </location>
</feature>
<feature type="domain" description="HTH tetR-type" evidence="6">
    <location>
        <begin position="10"/>
        <end position="69"/>
    </location>
</feature>
<dbReference type="Pfam" id="PF21597">
    <property type="entry name" value="TetR_C_43"/>
    <property type="match status" value="1"/>
</dbReference>
<evidence type="ECO:0000256" key="4">
    <source>
        <dbReference type="PROSITE-ProRule" id="PRU00335"/>
    </source>
</evidence>
<dbReference type="PRINTS" id="PR00455">
    <property type="entry name" value="HTHTETR"/>
</dbReference>
<evidence type="ECO:0000256" key="3">
    <source>
        <dbReference type="ARBA" id="ARBA00023163"/>
    </source>
</evidence>
<dbReference type="InterPro" id="IPR049445">
    <property type="entry name" value="TetR_SbtR-like_C"/>
</dbReference>
<sequence length="212" mass="23387">MTRKRRTDAEHNRARIVEVARAAFAADGLDLPVREIARRSGMGVATVYRHFLSRQDLICAVLAEQVERCEEDMRAALADPDSRRALRGVIVRFGERQMHDRGLNEALLGSHPAGAAFAEQRRAHAEAFARLVERARDDGAVRGRVSVEDARVALMAITSFRALPAERAASAIRRLTDLLLIGVLNEEPPVPLHAAEPPTPARQARGPRVDAR</sequence>
<dbReference type="Proteomes" id="UP001596004">
    <property type="component" value="Unassembled WGS sequence"/>
</dbReference>
<dbReference type="SUPFAM" id="SSF46689">
    <property type="entry name" value="Homeodomain-like"/>
    <property type="match status" value="1"/>
</dbReference>
<dbReference type="RefSeq" id="WP_380841752.1">
    <property type="nucleotide sequence ID" value="NZ_JBHSFP010000012.1"/>
</dbReference>
<name>A0ABV9CIM2_9ACTN</name>
<keyword evidence="1" id="KW-0805">Transcription regulation</keyword>
<dbReference type="EMBL" id="JBHSFP010000012">
    <property type="protein sequence ID" value="MFC4532848.1"/>
    <property type="molecule type" value="Genomic_DNA"/>
</dbReference>
<accession>A0ABV9CIM2</accession>
<organism evidence="7 8">
    <name type="scientific">Sphaerisporangium dianthi</name>
    <dbReference type="NCBI Taxonomy" id="1436120"/>
    <lineage>
        <taxon>Bacteria</taxon>
        <taxon>Bacillati</taxon>
        <taxon>Actinomycetota</taxon>
        <taxon>Actinomycetes</taxon>
        <taxon>Streptosporangiales</taxon>
        <taxon>Streptosporangiaceae</taxon>
        <taxon>Sphaerisporangium</taxon>
    </lineage>
</organism>
<dbReference type="Gene3D" id="1.10.357.10">
    <property type="entry name" value="Tetracycline Repressor, domain 2"/>
    <property type="match status" value="1"/>
</dbReference>
<evidence type="ECO:0000256" key="2">
    <source>
        <dbReference type="ARBA" id="ARBA00023125"/>
    </source>
</evidence>
<evidence type="ECO:0000259" key="6">
    <source>
        <dbReference type="PROSITE" id="PS50977"/>
    </source>
</evidence>
<keyword evidence="3" id="KW-0804">Transcription</keyword>
<reference evidence="8" key="1">
    <citation type="journal article" date="2019" name="Int. J. Syst. Evol. Microbiol.">
        <title>The Global Catalogue of Microorganisms (GCM) 10K type strain sequencing project: providing services to taxonomists for standard genome sequencing and annotation.</title>
        <authorList>
            <consortium name="The Broad Institute Genomics Platform"/>
            <consortium name="The Broad Institute Genome Sequencing Center for Infectious Disease"/>
            <person name="Wu L."/>
            <person name="Ma J."/>
        </authorList>
    </citation>
    <scope>NUCLEOTIDE SEQUENCE [LARGE SCALE GENOMIC DNA]</scope>
    <source>
        <strain evidence="8">CGMCC 4.7132</strain>
    </source>
</reference>
<dbReference type="InterPro" id="IPR009057">
    <property type="entry name" value="Homeodomain-like_sf"/>
</dbReference>
<dbReference type="Pfam" id="PF00440">
    <property type="entry name" value="TetR_N"/>
    <property type="match status" value="1"/>
</dbReference>